<sequence>MKKKIITTVLLSAPISLNAAEFPRLDEALPSLIDISAQVPVFDWDGDGCYPAAGISRNGEMNPGLKPSGALNGSCRDAGFLDISNTLHRYACIQGSDGQEYCAQAYDTYYEKDQAIPGIGLGGHRHDWESVIIWTIDDAVAYGSVSCHGDLETKPREQLPMEGEHLKVVYHKDGILTHCIRFAKDNEVAENHYGQFVTPPITSWYELSGDNLSNEAMRNKLNSFDYGKASIKVKDSSFLTHINQWRPAGFPQFTQQSVEASNPY</sequence>
<evidence type="ECO:0000313" key="2">
    <source>
        <dbReference type="EMBL" id="NOJ23392.1"/>
    </source>
</evidence>
<organism evidence="2 3">
    <name type="scientific">Vibrio coralliilyticus</name>
    <dbReference type="NCBI Taxonomy" id="190893"/>
    <lineage>
        <taxon>Bacteria</taxon>
        <taxon>Pseudomonadati</taxon>
        <taxon>Pseudomonadota</taxon>
        <taxon>Gammaproteobacteria</taxon>
        <taxon>Vibrionales</taxon>
        <taxon>Vibrionaceae</taxon>
        <taxon>Vibrio</taxon>
    </lineage>
</organism>
<feature type="signal peptide" evidence="1">
    <location>
        <begin position="1"/>
        <end position="19"/>
    </location>
</feature>
<dbReference type="Pfam" id="PF05630">
    <property type="entry name" value="NPP1"/>
    <property type="match status" value="1"/>
</dbReference>
<keyword evidence="1" id="KW-0732">Signal</keyword>
<dbReference type="RefSeq" id="WP_171352693.1">
    <property type="nucleotide sequence ID" value="NZ_VTXP01000005.1"/>
</dbReference>
<evidence type="ECO:0000256" key="1">
    <source>
        <dbReference type="SAM" id="SignalP"/>
    </source>
</evidence>
<feature type="chain" id="PRO_5042821084" evidence="1">
    <location>
        <begin position="20"/>
        <end position="264"/>
    </location>
</feature>
<protein>
    <submittedName>
        <fullName evidence="2">Sugar-binding protein</fullName>
    </submittedName>
</protein>
<dbReference type="PIRSF" id="PIRSF029958">
    <property type="entry name" value="Necrosis-inducing_protein"/>
    <property type="match status" value="1"/>
</dbReference>
<reference evidence="2 3" key="1">
    <citation type="submission" date="2019-09" db="EMBL/GenBank/DDBJ databases">
        <title>Draft genome sequencing and comparative genomics of hatchery-associated Vibrios.</title>
        <authorList>
            <person name="Kehlet-Delgado H."/>
            <person name="Mueller R.S."/>
        </authorList>
    </citation>
    <scope>NUCLEOTIDE SEQUENCE [LARGE SCALE GENOMIC DNA]</scope>
    <source>
        <strain evidence="2 3">09-121-3</strain>
    </source>
</reference>
<comment type="caution">
    <text evidence="2">The sequence shown here is derived from an EMBL/GenBank/DDBJ whole genome shotgun (WGS) entry which is preliminary data.</text>
</comment>
<name>A0AAP7DDX5_9VIBR</name>
<dbReference type="AlphaFoldDB" id="A0AAP7DDX5"/>
<dbReference type="EMBL" id="VTXP01000005">
    <property type="protein sequence ID" value="NOJ23392.1"/>
    <property type="molecule type" value="Genomic_DNA"/>
</dbReference>
<evidence type="ECO:0000313" key="3">
    <source>
        <dbReference type="Proteomes" id="UP000576645"/>
    </source>
</evidence>
<accession>A0AAP7DDX5</accession>
<dbReference type="Proteomes" id="UP000576645">
    <property type="component" value="Unassembled WGS sequence"/>
</dbReference>
<dbReference type="PANTHER" id="PTHR33657">
    <property type="entry name" value="DOMAIN PROTEIN, PUTATIVE (AFU_ORTHOLOGUE AFUA_5G00600)-RELATED"/>
    <property type="match status" value="1"/>
</dbReference>
<proteinExistence type="predicted"/>
<gene>
    <name evidence="2" type="ORF">F0238_11705</name>
</gene>
<dbReference type="PANTHER" id="PTHR33657:SF6">
    <property type="entry name" value="SECRETED PROTEIN"/>
    <property type="match status" value="1"/>
</dbReference>
<dbReference type="InterPro" id="IPR008701">
    <property type="entry name" value="NPP1"/>
</dbReference>